<proteinExistence type="inferred from homology"/>
<evidence type="ECO:0000256" key="13">
    <source>
        <dbReference type="PROSITE-ProRule" id="PRU00409"/>
    </source>
</evidence>
<organism evidence="15 16">
    <name type="scientific">Oceanivirga miroungae</name>
    <dbReference type="NCBI Taxonomy" id="1130046"/>
    <lineage>
        <taxon>Bacteria</taxon>
        <taxon>Fusobacteriati</taxon>
        <taxon>Fusobacteriota</taxon>
        <taxon>Fusobacteriia</taxon>
        <taxon>Fusobacteriales</taxon>
        <taxon>Leptotrichiaceae</taxon>
        <taxon>Oceanivirga</taxon>
    </lineage>
</organism>
<dbReference type="GO" id="GO:0004637">
    <property type="term" value="F:phosphoribosylamine-glycine ligase activity"/>
    <property type="evidence" value="ECO:0007669"/>
    <property type="project" value="UniProtKB-UniRule"/>
</dbReference>
<comment type="cofactor">
    <cofactor evidence="2">
        <name>Mg(2+)</name>
        <dbReference type="ChEBI" id="CHEBI:18420"/>
    </cofactor>
</comment>
<evidence type="ECO:0000256" key="9">
    <source>
        <dbReference type="ARBA" id="ARBA00038345"/>
    </source>
</evidence>
<accession>A0A6I8ME81</accession>
<dbReference type="PANTHER" id="PTHR43472">
    <property type="entry name" value="PHOSPHORIBOSYLAMINE--GLYCINE LIGASE"/>
    <property type="match status" value="1"/>
</dbReference>
<evidence type="ECO:0000256" key="6">
    <source>
        <dbReference type="ARBA" id="ARBA00022741"/>
    </source>
</evidence>
<evidence type="ECO:0000256" key="2">
    <source>
        <dbReference type="ARBA" id="ARBA00001946"/>
    </source>
</evidence>
<keyword evidence="6 13" id="KW-0547">Nucleotide-binding</keyword>
<dbReference type="SUPFAM" id="SSF52440">
    <property type="entry name" value="PreATP-grasp domain"/>
    <property type="match status" value="1"/>
</dbReference>
<dbReference type="InterPro" id="IPR016185">
    <property type="entry name" value="PreATP-grasp_dom_sf"/>
</dbReference>
<evidence type="ECO:0000256" key="4">
    <source>
        <dbReference type="ARBA" id="ARBA00013255"/>
    </source>
</evidence>
<dbReference type="EMBL" id="CABWIB010000001">
    <property type="protein sequence ID" value="VWL85517.1"/>
    <property type="molecule type" value="Genomic_DNA"/>
</dbReference>
<evidence type="ECO:0000256" key="11">
    <source>
        <dbReference type="ARBA" id="ARBA00042864"/>
    </source>
</evidence>
<dbReference type="GO" id="GO:0006189">
    <property type="term" value="P:'de novo' IMP biosynthetic process"/>
    <property type="evidence" value="ECO:0007669"/>
    <property type="project" value="UniProtKB-UniRule"/>
</dbReference>
<dbReference type="Proteomes" id="UP000419017">
    <property type="component" value="Unassembled WGS sequence"/>
</dbReference>
<dbReference type="Pfam" id="PF01071">
    <property type="entry name" value="GARS_A"/>
    <property type="match status" value="1"/>
</dbReference>
<evidence type="ECO:0000256" key="3">
    <source>
        <dbReference type="ARBA" id="ARBA00005174"/>
    </source>
</evidence>
<dbReference type="Pfam" id="PF02844">
    <property type="entry name" value="GARS_N"/>
    <property type="match status" value="1"/>
</dbReference>
<dbReference type="NCBIfam" id="TIGR00877">
    <property type="entry name" value="purD"/>
    <property type="match status" value="1"/>
</dbReference>
<keyword evidence="8 13" id="KW-0067">ATP-binding</keyword>
<dbReference type="Pfam" id="PF02843">
    <property type="entry name" value="GARS_C"/>
    <property type="match status" value="1"/>
</dbReference>
<dbReference type="InterPro" id="IPR020561">
    <property type="entry name" value="PRibGlycinamid_synth_ATP-grasp"/>
</dbReference>
<dbReference type="InterPro" id="IPR020562">
    <property type="entry name" value="PRibGlycinamide_synth_N"/>
</dbReference>
<dbReference type="PROSITE" id="PS00184">
    <property type="entry name" value="GARS"/>
    <property type="match status" value="1"/>
</dbReference>
<gene>
    <name evidence="12" type="primary">purD</name>
    <name evidence="15" type="ORF">OMES3154_00802</name>
</gene>
<evidence type="ECO:0000256" key="12">
    <source>
        <dbReference type="HAMAP-Rule" id="MF_00138"/>
    </source>
</evidence>
<dbReference type="GO" id="GO:0046872">
    <property type="term" value="F:metal ion binding"/>
    <property type="evidence" value="ECO:0007669"/>
    <property type="project" value="InterPro"/>
</dbReference>
<evidence type="ECO:0000259" key="14">
    <source>
        <dbReference type="PROSITE" id="PS50975"/>
    </source>
</evidence>
<dbReference type="Gene3D" id="3.90.600.10">
    <property type="entry name" value="Phosphoribosylglycinamide synthetase, C-terminal domain"/>
    <property type="match status" value="1"/>
</dbReference>
<dbReference type="SMART" id="SM01210">
    <property type="entry name" value="GARS_C"/>
    <property type="match status" value="1"/>
</dbReference>
<keyword evidence="7 12" id="KW-0658">Purine biosynthesis</keyword>
<name>A0A6I8ME81_9FUSO</name>
<dbReference type="SUPFAM" id="SSF51246">
    <property type="entry name" value="Rudiment single hybrid motif"/>
    <property type="match status" value="1"/>
</dbReference>
<dbReference type="GO" id="GO:0005524">
    <property type="term" value="F:ATP binding"/>
    <property type="evidence" value="ECO:0007669"/>
    <property type="project" value="UniProtKB-UniRule"/>
</dbReference>
<comment type="pathway">
    <text evidence="3 12">Purine metabolism; IMP biosynthesis via de novo pathway; N(1)-(5-phospho-D-ribosyl)glycinamide from 5-phospho-alpha-D-ribose 1-diphosphate: step 2/2.</text>
</comment>
<evidence type="ECO:0000256" key="1">
    <source>
        <dbReference type="ARBA" id="ARBA00001936"/>
    </source>
</evidence>
<evidence type="ECO:0000256" key="7">
    <source>
        <dbReference type="ARBA" id="ARBA00022755"/>
    </source>
</evidence>
<reference evidence="15 16" key="1">
    <citation type="submission" date="2019-10" db="EMBL/GenBank/DDBJ databases">
        <authorList>
            <person name="Blom J."/>
        </authorList>
    </citation>
    <scope>NUCLEOTIDE SEQUENCE [LARGE SCALE GENOMIC DNA]</scope>
    <source>
        <strain evidence="15 16">ES3154-GLU</strain>
    </source>
</reference>
<evidence type="ECO:0000256" key="8">
    <source>
        <dbReference type="ARBA" id="ARBA00022840"/>
    </source>
</evidence>
<comment type="similarity">
    <text evidence="9 12">Belongs to the GARS family.</text>
</comment>
<evidence type="ECO:0000313" key="15">
    <source>
        <dbReference type="EMBL" id="VWL85517.1"/>
    </source>
</evidence>
<comment type="catalytic activity">
    <reaction evidence="12">
        <text>5-phospho-beta-D-ribosylamine + glycine + ATP = N(1)-(5-phospho-beta-D-ribosyl)glycinamide + ADP + phosphate + H(+)</text>
        <dbReference type="Rhea" id="RHEA:17453"/>
        <dbReference type="ChEBI" id="CHEBI:15378"/>
        <dbReference type="ChEBI" id="CHEBI:30616"/>
        <dbReference type="ChEBI" id="CHEBI:43474"/>
        <dbReference type="ChEBI" id="CHEBI:57305"/>
        <dbReference type="ChEBI" id="CHEBI:58681"/>
        <dbReference type="ChEBI" id="CHEBI:143788"/>
        <dbReference type="ChEBI" id="CHEBI:456216"/>
        <dbReference type="EC" id="6.3.4.13"/>
    </reaction>
</comment>
<dbReference type="InterPro" id="IPR011761">
    <property type="entry name" value="ATP-grasp"/>
</dbReference>
<dbReference type="InterPro" id="IPR013815">
    <property type="entry name" value="ATP_grasp_subdomain_1"/>
</dbReference>
<dbReference type="Gene3D" id="3.30.1490.20">
    <property type="entry name" value="ATP-grasp fold, A domain"/>
    <property type="match status" value="1"/>
</dbReference>
<dbReference type="GO" id="GO:0009113">
    <property type="term" value="P:purine nucleobase biosynthetic process"/>
    <property type="evidence" value="ECO:0007669"/>
    <property type="project" value="InterPro"/>
</dbReference>
<dbReference type="UniPathway" id="UPA00074">
    <property type="reaction ID" value="UER00125"/>
</dbReference>
<evidence type="ECO:0000256" key="5">
    <source>
        <dbReference type="ARBA" id="ARBA00022598"/>
    </source>
</evidence>
<keyword evidence="16" id="KW-1185">Reference proteome</keyword>
<dbReference type="AlphaFoldDB" id="A0A6I8ME81"/>
<dbReference type="InterPro" id="IPR037123">
    <property type="entry name" value="PRibGlycinamide_synth_C_sf"/>
</dbReference>
<evidence type="ECO:0000313" key="16">
    <source>
        <dbReference type="Proteomes" id="UP000419017"/>
    </source>
</evidence>
<dbReference type="PROSITE" id="PS50975">
    <property type="entry name" value="ATP_GRASP"/>
    <property type="match status" value="1"/>
</dbReference>
<dbReference type="InterPro" id="IPR011054">
    <property type="entry name" value="Rudment_hybrid_motif"/>
</dbReference>
<dbReference type="SUPFAM" id="SSF56059">
    <property type="entry name" value="Glutathione synthetase ATP-binding domain-like"/>
    <property type="match status" value="1"/>
</dbReference>
<comment type="cofactor">
    <cofactor evidence="1">
        <name>Mn(2+)</name>
        <dbReference type="ChEBI" id="CHEBI:29035"/>
    </cofactor>
</comment>
<dbReference type="Gene3D" id="3.30.470.20">
    <property type="entry name" value="ATP-grasp fold, B domain"/>
    <property type="match status" value="1"/>
</dbReference>
<dbReference type="RefSeq" id="WP_156683505.1">
    <property type="nucleotide sequence ID" value="NZ_CABWIB010000001.1"/>
</dbReference>
<dbReference type="InterPro" id="IPR020559">
    <property type="entry name" value="PRibGlycinamide_synth_CS"/>
</dbReference>
<dbReference type="InterPro" id="IPR020560">
    <property type="entry name" value="PRibGlycinamide_synth_C-dom"/>
</dbReference>
<protein>
    <recommendedName>
        <fullName evidence="4 12">Phosphoribosylamine--glycine ligase</fullName>
        <ecNumber evidence="4 12">6.3.4.13</ecNumber>
    </recommendedName>
    <alternativeName>
        <fullName evidence="12">GARS</fullName>
    </alternativeName>
    <alternativeName>
        <fullName evidence="10 12">Glycinamide ribonucleotide synthetase</fullName>
    </alternativeName>
    <alternativeName>
        <fullName evidence="11 12">Phosphoribosylglycinamide synthetase</fullName>
    </alternativeName>
</protein>
<sequence length="421" mass="46910">MKIMVVGSGAREHAIASKLLEDKRVEKVYIASGNAVDRLDSRIENINAYEIEELIKASKENKVDLTIVGSEELLVSGIVDSFKKENLNIFGPDKKAAMLEGSKAFSKEFMNKYGVKTARSKSFDDINEAIKYVENMPHPLVIKASGLALGKGVVISENIKMSKDTIIDMMENKKFGEAGTRIVIEEFLEGVEVSVLSITDSNTILPFISAKDHKKVFEGEKGPNTGGMGVIAPNPYFTKDYQNMFITDILNPTLKGIKKENMDFSGIIFFGLMLTKNGAYLLEYNMRLGDPETQAVLPLMKSNLLDLIISANDKKLGEFNLEWSNKSSCCIVLASGGYPNKYEKNYEISGIENFIVDENNKVYLAGVKYENDKFLTNGGRVLNVVAIRDNLEAAKHDAYKLVDKINFKDKHFRKDIGNYKG</sequence>
<dbReference type="Gene3D" id="3.40.50.20">
    <property type="match status" value="1"/>
</dbReference>
<feature type="domain" description="ATP-grasp" evidence="14">
    <location>
        <begin position="107"/>
        <end position="313"/>
    </location>
</feature>
<keyword evidence="5 12" id="KW-0436">Ligase</keyword>
<dbReference type="EC" id="6.3.4.13" evidence="4 12"/>
<dbReference type="FunFam" id="3.90.600.10:FF:000001">
    <property type="entry name" value="Trifunctional purine biosynthetic protein adenosine-3"/>
    <property type="match status" value="1"/>
</dbReference>
<dbReference type="SMART" id="SM01209">
    <property type="entry name" value="GARS_A"/>
    <property type="match status" value="1"/>
</dbReference>
<dbReference type="PANTHER" id="PTHR43472:SF1">
    <property type="entry name" value="PHOSPHORIBOSYLAMINE--GLYCINE LIGASE, CHLOROPLASTIC"/>
    <property type="match status" value="1"/>
</dbReference>
<dbReference type="HAMAP" id="MF_00138">
    <property type="entry name" value="GARS"/>
    <property type="match status" value="1"/>
</dbReference>
<evidence type="ECO:0000256" key="10">
    <source>
        <dbReference type="ARBA" id="ARBA00042242"/>
    </source>
</evidence>
<dbReference type="InterPro" id="IPR000115">
    <property type="entry name" value="PRibGlycinamide_synth"/>
</dbReference>